<name>A0ACB8S952_9AGAM</name>
<protein>
    <submittedName>
        <fullName evidence="1">Uncharacterized protein</fullName>
    </submittedName>
</protein>
<gene>
    <name evidence="1" type="ORF">FA95DRAFT_934841</name>
</gene>
<accession>A0ACB8S952</accession>
<evidence type="ECO:0000313" key="2">
    <source>
        <dbReference type="Proteomes" id="UP000814033"/>
    </source>
</evidence>
<organism evidence="1 2">
    <name type="scientific">Auriscalpium vulgare</name>
    <dbReference type="NCBI Taxonomy" id="40419"/>
    <lineage>
        <taxon>Eukaryota</taxon>
        <taxon>Fungi</taxon>
        <taxon>Dikarya</taxon>
        <taxon>Basidiomycota</taxon>
        <taxon>Agaricomycotina</taxon>
        <taxon>Agaricomycetes</taxon>
        <taxon>Russulales</taxon>
        <taxon>Auriscalpiaceae</taxon>
        <taxon>Auriscalpium</taxon>
    </lineage>
</organism>
<sequence length="259" mass="25893">MSAAMSTLVTPAPVPALFAGAGVGAGWGRNGFTDTEDGVGARLAAERWMSGRTLADVGGRDETAAIAAEVENTTAAVLLESTPTSFAEEVAMKGAEVGRASEAPSVAVTVTVWMTITVGSPSSPVAVTAVGSAEDAPSAGDGVTAEEAEGTAREKDALEEAVDEGGMPKNVEEAVGKDAADEGGKPATVEADAKAEDEAPNVEVASEPNVEVSPEPNVEVASEPNVEVSPEPKVEVAPEPKVEVAPDPKVEVASSGSSA</sequence>
<keyword evidence="2" id="KW-1185">Reference proteome</keyword>
<comment type="caution">
    <text evidence="1">The sequence shown here is derived from an EMBL/GenBank/DDBJ whole genome shotgun (WGS) entry which is preliminary data.</text>
</comment>
<dbReference type="EMBL" id="MU275841">
    <property type="protein sequence ID" value="KAI0053154.1"/>
    <property type="molecule type" value="Genomic_DNA"/>
</dbReference>
<dbReference type="Proteomes" id="UP000814033">
    <property type="component" value="Unassembled WGS sequence"/>
</dbReference>
<proteinExistence type="predicted"/>
<reference evidence="1" key="2">
    <citation type="journal article" date="2022" name="New Phytol.">
        <title>Evolutionary transition to the ectomycorrhizal habit in the genomes of a hyperdiverse lineage of mushroom-forming fungi.</title>
        <authorList>
            <person name="Looney B."/>
            <person name="Miyauchi S."/>
            <person name="Morin E."/>
            <person name="Drula E."/>
            <person name="Courty P.E."/>
            <person name="Kohler A."/>
            <person name="Kuo A."/>
            <person name="LaButti K."/>
            <person name="Pangilinan J."/>
            <person name="Lipzen A."/>
            <person name="Riley R."/>
            <person name="Andreopoulos W."/>
            <person name="He G."/>
            <person name="Johnson J."/>
            <person name="Nolan M."/>
            <person name="Tritt A."/>
            <person name="Barry K.W."/>
            <person name="Grigoriev I.V."/>
            <person name="Nagy L.G."/>
            <person name="Hibbett D."/>
            <person name="Henrissat B."/>
            <person name="Matheny P.B."/>
            <person name="Labbe J."/>
            <person name="Martin F.M."/>
        </authorList>
    </citation>
    <scope>NUCLEOTIDE SEQUENCE</scope>
    <source>
        <strain evidence="1">FP105234-sp</strain>
    </source>
</reference>
<evidence type="ECO:0000313" key="1">
    <source>
        <dbReference type="EMBL" id="KAI0053154.1"/>
    </source>
</evidence>
<reference evidence="1" key="1">
    <citation type="submission" date="2021-02" db="EMBL/GenBank/DDBJ databases">
        <authorList>
            <consortium name="DOE Joint Genome Institute"/>
            <person name="Ahrendt S."/>
            <person name="Looney B.P."/>
            <person name="Miyauchi S."/>
            <person name="Morin E."/>
            <person name="Drula E."/>
            <person name="Courty P.E."/>
            <person name="Chicoki N."/>
            <person name="Fauchery L."/>
            <person name="Kohler A."/>
            <person name="Kuo A."/>
            <person name="Labutti K."/>
            <person name="Pangilinan J."/>
            <person name="Lipzen A."/>
            <person name="Riley R."/>
            <person name="Andreopoulos W."/>
            <person name="He G."/>
            <person name="Johnson J."/>
            <person name="Barry K.W."/>
            <person name="Grigoriev I.V."/>
            <person name="Nagy L."/>
            <person name="Hibbett D."/>
            <person name="Henrissat B."/>
            <person name="Matheny P.B."/>
            <person name="Labbe J."/>
            <person name="Martin F."/>
        </authorList>
    </citation>
    <scope>NUCLEOTIDE SEQUENCE</scope>
    <source>
        <strain evidence="1">FP105234-sp</strain>
    </source>
</reference>